<dbReference type="EMBL" id="LSBJ02000001">
    <property type="protein sequence ID" value="OAQ71943.1"/>
    <property type="molecule type" value="Genomic_DNA"/>
</dbReference>
<dbReference type="InterPro" id="IPR007219">
    <property type="entry name" value="XnlR_reg_dom"/>
</dbReference>
<dbReference type="CDD" id="cd00067">
    <property type="entry name" value="GAL4"/>
    <property type="match status" value="1"/>
</dbReference>
<dbReference type="Gene3D" id="4.10.240.10">
    <property type="entry name" value="Zn(2)-C6 fungal-type DNA-binding domain"/>
    <property type="match status" value="1"/>
</dbReference>
<dbReference type="Pfam" id="PF00172">
    <property type="entry name" value="Zn_clus"/>
    <property type="match status" value="1"/>
</dbReference>
<evidence type="ECO:0000256" key="2">
    <source>
        <dbReference type="ARBA" id="ARBA00023242"/>
    </source>
</evidence>
<keyword evidence="2" id="KW-0539">Nucleus</keyword>
<gene>
    <name evidence="5" type="ORF">VFPPC_00021</name>
</gene>
<evidence type="ECO:0000313" key="6">
    <source>
        <dbReference type="Proteomes" id="UP000078397"/>
    </source>
</evidence>
<dbReference type="SMART" id="SM00066">
    <property type="entry name" value="GAL4"/>
    <property type="match status" value="1"/>
</dbReference>
<keyword evidence="1" id="KW-0479">Metal-binding</keyword>
<feature type="compositionally biased region" description="Polar residues" evidence="3">
    <location>
        <begin position="78"/>
        <end position="99"/>
    </location>
</feature>
<dbReference type="PROSITE" id="PS50048">
    <property type="entry name" value="ZN2_CY6_FUNGAL_2"/>
    <property type="match status" value="1"/>
</dbReference>
<dbReference type="KEGG" id="pchm:VFPPC_00021"/>
<evidence type="ECO:0000313" key="5">
    <source>
        <dbReference type="EMBL" id="OAQ71943.1"/>
    </source>
</evidence>
<dbReference type="SUPFAM" id="SSF57701">
    <property type="entry name" value="Zn2/Cys6 DNA-binding domain"/>
    <property type="match status" value="1"/>
</dbReference>
<organism evidence="5 6">
    <name type="scientific">Pochonia chlamydosporia 170</name>
    <dbReference type="NCBI Taxonomy" id="1380566"/>
    <lineage>
        <taxon>Eukaryota</taxon>
        <taxon>Fungi</taxon>
        <taxon>Dikarya</taxon>
        <taxon>Ascomycota</taxon>
        <taxon>Pezizomycotina</taxon>
        <taxon>Sordariomycetes</taxon>
        <taxon>Hypocreomycetidae</taxon>
        <taxon>Hypocreales</taxon>
        <taxon>Clavicipitaceae</taxon>
        <taxon>Pochonia</taxon>
    </lineage>
</organism>
<dbReference type="PROSITE" id="PS00463">
    <property type="entry name" value="ZN2_CY6_FUNGAL_1"/>
    <property type="match status" value="1"/>
</dbReference>
<accession>A0A179G3K3</accession>
<dbReference type="PANTHER" id="PTHR47431:SF4">
    <property type="entry name" value="ZN(II)2CYS6 TRANSCRIPTION FACTOR (EUROFUNG)"/>
    <property type="match status" value="1"/>
</dbReference>
<evidence type="ECO:0000256" key="3">
    <source>
        <dbReference type="SAM" id="MobiDB-lite"/>
    </source>
</evidence>
<dbReference type="GO" id="GO:0003677">
    <property type="term" value="F:DNA binding"/>
    <property type="evidence" value="ECO:0007669"/>
    <property type="project" value="InterPro"/>
</dbReference>
<dbReference type="PANTHER" id="PTHR47431">
    <property type="entry name" value="ZN(II)2CYS6 TRANSCRIPTION FACTOR (EUROFUNG)-RELATED"/>
    <property type="match status" value="1"/>
</dbReference>
<dbReference type="RefSeq" id="XP_018148026.1">
    <property type="nucleotide sequence ID" value="XM_018280123.1"/>
</dbReference>
<comment type="caution">
    <text evidence="5">The sequence shown here is derived from an EMBL/GenBank/DDBJ whole genome shotgun (WGS) entry which is preliminary data.</text>
</comment>
<dbReference type="InterPro" id="IPR001138">
    <property type="entry name" value="Zn2Cys6_DnaBD"/>
</dbReference>
<proteinExistence type="predicted"/>
<feature type="region of interest" description="Disordered" evidence="3">
    <location>
        <begin position="72"/>
        <end position="107"/>
    </location>
</feature>
<feature type="domain" description="Zn(2)-C6 fungal-type" evidence="4">
    <location>
        <begin position="26"/>
        <end position="56"/>
    </location>
</feature>
<dbReference type="GO" id="GO:0008270">
    <property type="term" value="F:zinc ion binding"/>
    <property type="evidence" value="ECO:0007669"/>
    <property type="project" value="InterPro"/>
</dbReference>
<dbReference type="Pfam" id="PF04082">
    <property type="entry name" value="Fungal_trans"/>
    <property type="match status" value="1"/>
</dbReference>
<dbReference type="CDD" id="cd12148">
    <property type="entry name" value="fungal_TF_MHR"/>
    <property type="match status" value="1"/>
</dbReference>
<protein>
    <submittedName>
        <fullName evidence="5">C6 transcription factor</fullName>
    </submittedName>
</protein>
<keyword evidence="6" id="KW-1185">Reference proteome</keyword>
<dbReference type="Proteomes" id="UP000078397">
    <property type="component" value="Unassembled WGS sequence"/>
</dbReference>
<sequence>MTSSSEQQAVGKPGAARGGASRVSLACLACRTRHIRCDATKPVCKRCEEDGKECNYTKSRRGGLDRAALAARRERLAKQSSSTSPREGSDSVGSENHQPLATEPDSSLPLLSECFTEVNGSFPGASYLETNSTDASILSSSDPGIDPFINVYYKCFHAFHPFVLPLHRLLHYAEDSTWSNRLKPVISCVRYIGALYARSGQSGQLAMQAVDDIIEAKAVLPTCPFLCQAQLLYSIVLFWSGSRPQALSYINDTVGIATALGMSRQDFAIANSDGDPVLAESWRRTWWQLYIVDSNYAAIRRDTDFLTRDVPATVDLPCEEREYNSGVIPTPSSLADFDTREFSSENHVYSSFAYLIGSTRGVAQILAATPPDKKTSPPIELVEAVDAMIDGWLLLLPECKRPLMSKDGEIDELLFYAHMGIHASIVGLHRPYSNLLFDPLEKISSCFVCPPESHAADESTVIHTMRCLASIEAQVRIMTLPKRPFCHSPFTLCMVTTGTIPFLSACKFLLTGSKLSIAREQIRLTIGCLKSLAEVWPQGEKTVKEIQAIAREVLGLGASIPSSKTMLPSDPSSGATSSQRSPLSQNGSQSSSIEDLLFPDTIDSLPSCWDMQNPQVDMNLWFASY</sequence>
<dbReference type="STRING" id="1380566.A0A179G3K3"/>
<dbReference type="OrthoDB" id="2399539at2759"/>
<dbReference type="GO" id="GO:0006351">
    <property type="term" value="P:DNA-templated transcription"/>
    <property type="evidence" value="ECO:0007669"/>
    <property type="project" value="InterPro"/>
</dbReference>
<dbReference type="InterPro" id="IPR036864">
    <property type="entry name" value="Zn2-C6_fun-type_DNA-bd_sf"/>
</dbReference>
<feature type="compositionally biased region" description="Polar residues" evidence="3">
    <location>
        <begin position="561"/>
        <end position="580"/>
    </location>
</feature>
<evidence type="ECO:0000256" key="1">
    <source>
        <dbReference type="ARBA" id="ARBA00022723"/>
    </source>
</evidence>
<name>A0A179G3K3_METCM</name>
<evidence type="ECO:0000259" key="4">
    <source>
        <dbReference type="PROSITE" id="PS50048"/>
    </source>
</evidence>
<dbReference type="GO" id="GO:0000981">
    <property type="term" value="F:DNA-binding transcription factor activity, RNA polymerase II-specific"/>
    <property type="evidence" value="ECO:0007669"/>
    <property type="project" value="InterPro"/>
</dbReference>
<dbReference type="AlphaFoldDB" id="A0A179G3K3"/>
<dbReference type="GeneID" id="28844117"/>
<feature type="compositionally biased region" description="Low complexity" evidence="3">
    <location>
        <begin position="581"/>
        <end position="592"/>
    </location>
</feature>
<feature type="region of interest" description="Disordered" evidence="3">
    <location>
        <begin position="561"/>
        <end position="592"/>
    </location>
</feature>
<reference evidence="5 6" key="1">
    <citation type="journal article" date="2016" name="PLoS Pathog.">
        <title>Biosynthesis of antibiotic leucinostatins in bio-control fungus Purpureocillium lilacinum and their inhibition on phytophthora revealed by genome mining.</title>
        <authorList>
            <person name="Wang G."/>
            <person name="Liu Z."/>
            <person name="Lin R."/>
            <person name="Li E."/>
            <person name="Mao Z."/>
            <person name="Ling J."/>
            <person name="Yang Y."/>
            <person name="Yin W.B."/>
            <person name="Xie B."/>
        </authorList>
    </citation>
    <scope>NUCLEOTIDE SEQUENCE [LARGE SCALE GENOMIC DNA]</scope>
    <source>
        <strain evidence="5">170</strain>
    </source>
</reference>